<dbReference type="GO" id="GO:0004930">
    <property type="term" value="F:G protein-coupled receptor activity"/>
    <property type="evidence" value="ECO:0007669"/>
    <property type="project" value="InterPro"/>
</dbReference>
<evidence type="ECO:0000256" key="5">
    <source>
        <dbReference type="SAM" id="Phobius"/>
    </source>
</evidence>
<evidence type="ECO:0000256" key="4">
    <source>
        <dbReference type="ARBA" id="ARBA00023136"/>
    </source>
</evidence>
<dbReference type="Proteomes" id="UP000029964">
    <property type="component" value="Unassembled WGS sequence"/>
</dbReference>
<feature type="transmembrane region" description="Helical" evidence="5">
    <location>
        <begin position="292"/>
        <end position="314"/>
    </location>
</feature>
<keyword evidence="2 5" id="KW-0812">Transmembrane</keyword>
<dbReference type="PROSITE" id="PS50261">
    <property type="entry name" value="G_PROTEIN_RECEP_F2_4"/>
    <property type="match status" value="1"/>
</dbReference>
<feature type="transmembrane region" description="Helical" evidence="5">
    <location>
        <begin position="142"/>
        <end position="161"/>
    </location>
</feature>
<feature type="transmembrane region" description="Helical" evidence="5">
    <location>
        <begin position="103"/>
        <end position="122"/>
    </location>
</feature>
<dbReference type="HOGENOM" id="CLU_026939_1_0_1"/>
<name>A0A086T6T8_HAPC1</name>
<dbReference type="InterPro" id="IPR053247">
    <property type="entry name" value="GPCR_GPR1/git3-like"/>
</dbReference>
<gene>
    <name evidence="7" type="ORF">ACRE_041480</name>
</gene>
<evidence type="ECO:0000256" key="1">
    <source>
        <dbReference type="ARBA" id="ARBA00004141"/>
    </source>
</evidence>
<dbReference type="Pfam" id="PF00002">
    <property type="entry name" value="7tm_2"/>
    <property type="match status" value="1"/>
</dbReference>
<evidence type="ECO:0000313" key="7">
    <source>
        <dbReference type="EMBL" id="KFH45070.1"/>
    </source>
</evidence>
<dbReference type="Gene3D" id="1.20.1070.10">
    <property type="entry name" value="Rhodopsin 7-helix transmembrane proteins"/>
    <property type="match status" value="1"/>
</dbReference>
<evidence type="ECO:0000256" key="2">
    <source>
        <dbReference type="ARBA" id="ARBA00022692"/>
    </source>
</evidence>
<comment type="caution">
    <text evidence="7">The sequence shown here is derived from an EMBL/GenBank/DDBJ whole genome shotgun (WGS) entry which is preliminary data.</text>
</comment>
<dbReference type="InterPro" id="IPR000832">
    <property type="entry name" value="GPCR_2_secretin-like"/>
</dbReference>
<protein>
    <recommendedName>
        <fullName evidence="6">G-protein coupled receptors family 2 profile 2 domain-containing protein</fullName>
    </recommendedName>
</protein>
<keyword evidence="8" id="KW-1185">Reference proteome</keyword>
<feature type="transmembrane region" description="Helical" evidence="5">
    <location>
        <begin position="69"/>
        <end position="91"/>
    </location>
</feature>
<reference evidence="8" key="1">
    <citation type="journal article" date="2014" name="Genome Announc.">
        <title>Genome sequence and annotation of Acremonium chrysogenum, producer of the beta-lactam antibiotic cephalosporin C.</title>
        <authorList>
            <person name="Terfehr D."/>
            <person name="Dahlmann T.A."/>
            <person name="Specht T."/>
            <person name="Zadra I."/>
            <person name="Kuernsteiner H."/>
            <person name="Kueck U."/>
        </authorList>
    </citation>
    <scope>NUCLEOTIDE SEQUENCE [LARGE SCALE GENOMIC DNA]</scope>
    <source>
        <strain evidence="8">ATCC 11550 / CBS 779.69 / DSM 880 / IAM 14645 / JCM 23072 / IMI 49137</strain>
    </source>
</reference>
<dbReference type="AlphaFoldDB" id="A0A086T6T8"/>
<dbReference type="InterPro" id="IPR017981">
    <property type="entry name" value="GPCR_2-like_7TM"/>
</dbReference>
<dbReference type="EMBL" id="JPKY01000038">
    <property type="protein sequence ID" value="KFH45070.1"/>
    <property type="molecule type" value="Genomic_DNA"/>
</dbReference>
<dbReference type="PANTHER" id="PTHR42058">
    <property type="entry name" value="G_PROTEIN_RECEP_F2_4 DOMAIN-CONTAINING PROTEIN"/>
    <property type="match status" value="1"/>
</dbReference>
<feature type="transmembrane region" description="Helical" evidence="5">
    <location>
        <begin position="224"/>
        <end position="248"/>
    </location>
</feature>
<dbReference type="STRING" id="857340.A0A086T6T8"/>
<dbReference type="PANTHER" id="PTHR42058:SF1">
    <property type="entry name" value="G-PROTEIN COUPLED RECEPTORS FAMILY 2 PROFILE 2 DOMAIN-CONTAINING PROTEIN"/>
    <property type="match status" value="1"/>
</dbReference>
<dbReference type="GO" id="GO:0016020">
    <property type="term" value="C:membrane"/>
    <property type="evidence" value="ECO:0007669"/>
    <property type="project" value="UniProtKB-SubCell"/>
</dbReference>
<sequence>MANFSTNLPCPAPFYDSREFGASGGSNMQIHIDVEGRLCREISPDFKCCLPCPMTDWVYADNFDPLIDAAGWVAVVATACCLLLCLSWAFLPVQQTSRHYLSVCLTASAILLNLGFIIPLAAQPDKCYDTITPNDMHTSPVCAISGACVHFGGWAGVMWLFMRSLSLHLQICWNIPDGRTFMLWAFGVGWGIPVVGGILVFVLNGVSFRFGSTCYTNHTHSMEVFWIPLLVLIGLAVLIAFATLGYCIKVYIAVLSDPARPLPSGASVSTFATRMGPRQLYRRVRRVLALQWRGIAVVSIFLATIVFYAVVFAFQDNVVRSVTHRPEVAVEWGVCLIVEGGDKDKCLDKISRHVVSQETLIAVCILLSLNGVWLFMFLGKWSMVRGWIQLARDMTSSRSAVSEPDPSLPLSRVSGEVKSYQILSKGSAASY</sequence>
<keyword evidence="4 5" id="KW-0472">Membrane</keyword>
<evidence type="ECO:0000256" key="3">
    <source>
        <dbReference type="ARBA" id="ARBA00022989"/>
    </source>
</evidence>
<evidence type="ECO:0000259" key="6">
    <source>
        <dbReference type="PROSITE" id="PS50261"/>
    </source>
</evidence>
<dbReference type="OrthoDB" id="26203at2759"/>
<dbReference type="GO" id="GO:0007166">
    <property type="term" value="P:cell surface receptor signaling pathway"/>
    <property type="evidence" value="ECO:0007669"/>
    <property type="project" value="InterPro"/>
</dbReference>
<accession>A0A086T6T8</accession>
<proteinExistence type="predicted"/>
<feature type="transmembrane region" description="Helical" evidence="5">
    <location>
        <begin position="359"/>
        <end position="378"/>
    </location>
</feature>
<keyword evidence="3 5" id="KW-1133">Transmembrane helix</keyword>
<evidence type="ECO:0000313" key="8">
    <source>
        <dbReference type="Proteomes" id="UP000029964"/>
    </source>
</evidence>
<feature type="domain" description="G-protein coupled receptors family 2 profile 2" evidence="6">
    <location>
        <begin position="63"/>
        <end position="244"/>
    </location>
</feature>
<comment type="subcellular location">
    <subcellularLocation>
        <location evidence="1">Membrane</location>
        <topology evidence="1">Multi-pass membrane protein</topology>
    </subcellularLocation>
</comment>
<organism evidence="7 8">
    <name type="scientific">Hapsidospora chrysogenum (strain ATCC 11550 / CBS 779.69 / DSM 880 / IAM 14645 / JCM 23072 / IMI 49137)</name>
    <name type="common">Acremonium chrysogenum</name>
    <dbReference type="NCBI Taxonomy" id="857340"/>
    <lineage>
        <taxon>Eukaryota</taxon>
        <taxon>Fungi</taxon>
        <taxon>Dikarya</taxon>
        <taxon>Ascomycota</taxon>
        <taxon>Pezizomycotina</taxon>
        <taxon>Sordariomycetes</taxon>
        <taxon>Hypocreomycetidae</taxon>
        <taxon>Hypocreales</taxon>
        <taxon>Bionectriaceae</taxon>
        <taxon>Hapsidospora</taxon>
    </lineage>
</organism>
<feature type="transmembrane region" description="Helical" evidence="5">
    <location>
        <begin position="181"/>
        <end position="204"/>
    </location>
</feature>